<reference evidence="1 2" key="1">
    <citation type="submission" date="2024-09" db="EMBL/GenBank/DDBJ databases">
        <title>Laminarin stimulates single cell rates of sulfate reduction while oxygen inhibits transcriptomic activity in coastal marine sediment.</title>
        <authorList>
            <person name="Lindsay M."/>
            <person name="Orcutt B."/>
            <person name="Emerson D."/>
            <person name="Stepanauskas R."/>
            <person name="D'Angelo T."/>
        </authorList>
    </citation>
    <scope>NUCLEOTIDE SEQUENCE [LARGE SCALE GENOMIC DNA]</scope>
    <source>
        <strain evidence="1">SAG AM-311-K15</strain>
    </source>
</reference>
<gene>
    <name evidence="1" type="ORF">ACFL27_05525</name>
</gene>
<dbReference type="Proteomes" id="UP001594351">
    <property type="component" value="Unassembled WGS sequence"/>
</dbReference>
<dbReference type="Gene3D" id="3.30.460.40">
    <property type="match status" value="1"/>
</dbReference>
<name>A0ABV6YTX6_UNCC1</name>
<dbReference type="InterPro" id="IPR043519">
    <property type="entry name" value="NT_sf"/>
</dbReference>
<keyword evidence="2" id="KW-1185">Reference proteome</keyword>
<proteinExistence type="predicted"/>
<dbReference type="EMBL" id="JBHPBY010000051">
    <property type="protein sequence ID" value="MFC1849652.1"/>
    <property type="molecule type" value="Genomic_DNA"/>
</dbReference>
<evidence type="ECO:0008006" key="3">
    <source>
        <dbReference type="Google" id="ProtNLM"/>
    </source>
</evidence>
<evidence type="ECO:0000313" key="2">
    <source>
        <dbReference type="Proteomes" id="UP001594351"/>
    </source>
</evidence>
<accession>A0ABV6YTX6</accession>
<dbReference type="SUPFAM" id="SSF81301">
    <property type="entry name" value="Nucleotidyltransferase"/>
    <property type="match status" value="1"/>
</dbReference>
<comment type="caution">
    <text evidence="1">The sequence shown here is derived from an EMBL/GenBank/DDBJ whole genome shotgun (WGS) entry which is preliminary data.</text>
</comment>
<protein>
    <recommendedName>
        <fullName evidence="3">Nucleotidyl transferase AbiEii/AbiGii toxin family protein</fullName>
    </recommendedName>
</protein>
<organism evidence="1 2">
    <name type="scientific">candidate division CSSED10-310 bacterium</name>
    <dbReference type="NCBI Taxonomy" id="2855610"/>
    <lineage>
        <taxon>Bacteria</taxon>
        <taxon>Bacteria division CSSED10-310</taxon>
    </lineage>
</organism>
<evidence type="ECO:0000313" key="1">
    <source>
        <dbReference type="EMBL" id="MFC1849652.1"/>
    </source>
</evidence>
<sequence>MEKRDDPENCPVWWSAMEKIIHLLNINNIRYVIIGGQAIRLLGMPRLTMDWDIFIPHKDAENLRLLNDVLEEFLDMPIVPLGPKGELFIQTYQTPFGVLQFHLLLPGLSSFDDIERRSTIISEIRCISAPDLLLCKKTANRHQDQDDIEYLENLQGV</sequence>